<dbReference type="EMBL" id="SRMQ01000003">
    <property type="protein sequence ID" value="TGJ76941.1"/>
    <property type="molecule type" value="Genomic_DNA"/>
</dbReference>
<gene>
    <name evidence="2" type="ORF">CAGA_10140</name>
</gene>
<dbReference type="NCBIfam" id="TIGR00762">
    <property type="entry name" value="DegV"/>
    <property type="match status" value="1"/>
</dbReference>
<keyword evidence="3" id="KW-1185">Reference proteome</keyword>
<sequence>MTWGIISDSSCDLPSNAFAGSGLHFGVVPLKITVGNNEYIDNDELNVNTMMTDMKSYKGPSSSACPAPEEWAKEFRKSDKTVAVTMTSALSGTYNSALIGKKMVLEESPEKSIHVIDSHTTGGGLVLILRKLEELITQGLDFEAVVKQAEAYARSIFLLFSCGSYDNLVKNGRMSRIAGILASSLGIRAVAANTPEGTIRVLQKPRGEERALEAIVRTMSEWKNLAGQPVVISHCNNPVGAQRLKEKIIHVCMTTKITILQTRGLTSFYNDNGGLMIAF</sequence>
<evidence type="ECO:0000313" key="3">
    <source>
        <dbReference type="Proteomes" id="UP000297714"/>
    </source>
</evidence>
<proteinExistence type="predicted"/>
<dbReference type="Proteomes" id="UP000297714">
    <property type="component" value="Unassembled WGS sequence"/>
</dbReference>
<dbReference type="SUPFAM" id="SSF82549">
    <property type="entry name" value="DAK1/DegV-like"/>
    <property type="match status" value="1"/>
</dbReference>
<dbReference type="Gene3D" id="2.20.28.50">
    <property type="entry name" value="degv family protein"/>
    <property type="match status" value="1"/>
</dbReference>
<protein>
    <submittedName>
        <fullName evidence="2">DegV domain-containing protein</fullName>
    </submittedName>
</protein>
<accession>A0A4Z0YCG0</accession>
<dbReference type="InterPro" id="IPR050270">
    <property type="entry name" value="DegV_domain_contain"/>
</dbReference>
<organism evidence="2 3">
    <name type="scientific">Caproiciproducens galactitolivorans</name>
    <dbReference type="NCBI Taxonomy" id="642589"/>
    <lineage>
        <taxon>Bacteria</taxon>
        <taxon>Bacillati</taxon>
        <taxon>Bacillota</taxon>
        <taxon>Clostridia</taxon>
        <taxon>Eubacteriales</taxon>
        <taxon>Acutalibacteraceae</taxon>
        <taxon>Caproiciproducens</taxon>
    </lineage>
</organism>
<dbReference type="PANTHER" id="PTHR33434:SF2">
    <property type="entry name" value="FATTY ACID-BINDING PROTEIN TM_1468"/>
    <property type="match status" value="1"/>
</dbReference>
<comment type="caution">
    <text evidence="2">The sequence shown here is derived from an EMBL/GenBank/DDBJ whole genome shotgun (WGS) entry which is preliminary data.</text>
</comment>
<keyword evidence="1" id="KW-0446">Lipid-binding</keyword>
<dbReference type="Gene3D" id="3.30.1180.10">
    <property type="match status" value="1"/>
</dbReference>
<dbReference type="Pfam" id="PF02645">
    <property type="entry name" value="DegV"/>
    <property type="match status" value="1"/>
</dbReference>
<evidence type="ECO:0000313" key="2">
    <source>
        <dbReference type="EMBL" id="TGJ76941.1"/>
    </source>
</evidence>
<evidence type="ECO:0000256" key="1">
    <source>
        <dbReference type="ARBA" id="ARBA00023121"/>
    </source>
</evidence>
<reference evidence="2 3" key="1">
    <citation type="submission" date="2019-04" db="EMBL/GenBank/DDBJ databases">
        <authorList>
            <person name="Poehlein A."/>
            <person name="Bengelsdorf F.R."/>
            <person name="Duerre P."/>
            <person name="Daniel R."/>
        </authorList>
    </citation>
    <scope>NUCLEOTIDE SEQUENCE [LARGE SCALE GENOMIC DNA]</scope>
    <source>
        <strain evidence="2 3">BS-1</strain>
    </source>
</reference>
<dbReference type="AlphaFoldDB" id="A0A4Z0YCG0"/>
<dbReference type="GO" id="GO:0008289">
    <property type="term" value="F:lipid binding"/>
    <property type="evidence" value="ECO:0007669"/>
    <property type="project" value="UniProtKB-KW"/>
</dbReference>
<dbReference type="RefSeq" id="WP_135658440.1">
    <property type="nucleotide sequence ID" value="NZ_JAJUFJ010000007.1"/>
</dbReference>
<dbReference type="PROSITE" id="PS51482">
    <property type="entry name" value="DEGV"/>
    <property type="match status" value="1"/>
</dbReference>
<dbReference type="OrthoDB" id="2138472at2"/>
<name>A0A4Z0YCG0_9FIRM</name>
<dbReference type="PANTHER" id="PTHR33434">
    <property type="entry name" value="DEGV DOMAIN-CONTAINING PROTEIN DR_1986-RELATED"/>
    <property type="match status" value="1"/>
</dbReference>
<dbReference type="InterPro" id="IPR043168">
    <property type="entry name" value="DegV_C"/>
</dbReference>
<dbReference type="Gene3D" id="3.40.50.10440">
    <property type="entry name" value="Dihydroxyacetone kinase, domain 1"/>
    <property type="match status" value="1"/>
</dbReference>
<dbReference type="InterPro" id="IPR003797">
    <property type="entry name" value="DegV"/>
</dbReference>